<organism evidence="2">
    <name type="scientific">Jonesiaceae bacterium BS-20</name>
    <dbReference type="NCBI Taxonomy" id="3120821"/>
    <lineage>
        <taxon>Bacteria</taxon>
        <taxon>Bacillati</taxon>
        <taxon>Actinomycetota</taxon>
        <taxon>Actinomycetes</taxon>
        <taxon>Micrococcales</taxon>
        <taxon>Jonesiaceae</taxon>
    </lineage>
</organism>
<feature type="domain" description="Lipocalin-like" evidence="1">
    <location>
        <begin position="8"/>
        <end position="133"/>
    </location>
</feature>
<proteinExistence type="predicted"/>
<evidence type="ECO:0000313" key="2">
    <source>
        <dbReference type="EMBL" id="XBH20817.1"/>
    </source>
</evidence>
<dbReference type="Pfam" id="PF13924">
    <property type="entry name" value="Lipocalin_5"/>
    <property type="match status" value="1"/>
</dbReference>
<reference evidence="2" key="1">
    <citation type="submission" date="2024-02" db="EMBL/GenBank/DDBJ databases">
        <title>Tomenella chthoni gen. nov. sp. nov., a member of the family Jonesiaceae isolated from bat guano.</title>
        <authorList>
            <person name="Miller S.L."/>
            <person name="King J."/>
            <person name="Sankaranarayanan K."/>
            <person name="Lawson P.A."/>
        </authorList>
    </citation>
    <scope>NUCLEOTIDE SEQUENCE</scope>
    <source>
        <strain evidence="2">BS-20</strain>
    </source>
</reference>
<dbReference type="AlphaFoldDB" id="A0AAU7DU35"/>
<gene>
    <name evidence="2" type="ORF">V5R04_11335</name>
</gene>
<dbReference type="InterPro" id="IPR024311">
    <property type="entry name" value="Lipocalin-like"/>
</dbReference>
<evidence type="ECO:0000259" key="1">
    <source>
        <dbReference type="Pfam" id="PF13924"/>
    </source>
</evidence>
<protein>
    <submittedName>
        <fullName evidence="2">Lipocalin-like domain-containing protein</fullName>
    </submittedName>
</protein>
<dbReference type="EMBL" id="CP146203">
    <property type="protein sequence ID" value="XBH20817.1"/>
    <property type="molecule type" value="Genomic_DNA"/>
</dbReference>
<accession>A0AAU7DU35</accession>
<name>A0AAU7DU35_9MICO</name>
<sequence>MSLSSRLVGTWGLISYTVAEDSGEIHFPLGRDATGFLMYSPDGYMSAQMMAQKRPLYSSGDIHSGTAQEMAEAANGYLAYSGPYYVDEDTQAVTHMMTVSLLPNWIGQMQSRVLKVDHERLIMSSVARLSSGRVGLPRIEWRRAQPNSAS</sequence>